<dbReference type="Proteomes" id="UP001164250">
    <property type="component" value="Chromosome 5"/>
</dbReference>
<proteinExistence type="predicted"/>
<dbReference type="EMBL" id="CM047901">
    <property type="protein sequence ID" value="KAJ0097249.1"/>
    <property type="molecule type" value="Genomic_DNA"/>
</dbReference>
<evidence type="ECO:0000313" key="2">
    <source>
        <dbReference type="Proteomes" id="UP001164250"/>
    </source>
</evidence>
<name>A0ACC1BEG9_9ROSI</name>
<gene>
    <name evidence="1" type="ORF">Patl1_28254</name>
</gene>
<comment type="caution">
    <text evidence="1">The sequence shown here is derived from an EMBL/GenBank/DDBJ whole genome shotgun (WGS) entry which is preliminary data.</text>
</comment>
<sequence length="76" mass="8776">MSISQAHLEVEKFNGHNFELWKLNMEGLLIDRDLWHVIEDPKPMVEETLKAAEESKLKEVKANKMGSTRSEGTKHD</sequence>
<accession>A0ACC1BEG9</accession>
<protein>
    <submittedName>
        <fullName evidence="1">Uncharacterized protein</fullName>
    </submittedName>
</protein>
<evidence type="ECO:0000313" key="1">
    <source>
        <dbReference type="EMBL" id="KAJ0097249.1"/>
    </source>
</evidence>
<reference evidence="2" key="1">
    <citation type="journal article" date="2023" name="G3 (Bethesda)">
        <title>Genome assembly and association tests identify interacting loci associated with vigor, precocity, and sex in interspecific pistachio rootstocks.</title>
        <authorList>
            <person name="Palmer W."/>
            <person name="Jacygrad E."/>
            <person name="Sagayaradj S."/>
            <person name="Cavanaugh K."/>
            <person name="Han R."/>
            <person name="Bertier L."/>
            <person name="Beede B."/>
            <person name="Kafkas S."/>
            <person name="Golino D."/>
            <person name="Preece J."/>
            <person name="Michelmore R."/>
        </authorList>
    </citation>
    <scope>NUCLEOTIDE SEQUENCE [LARGE SCALE GENOMIC DNA]</scope>
</reference>
<organism evidence="1 2">
    <name type="scientific">Pistacia atlantica</name>
    <dbReference type="NCBI Taxonomy" id="434234"/>
    <lineage>
        <taxon>Eukaryota</taxon>
        <taxon>Viridiplantae</taxon>
        <taxon>Streptophyta</taxon>
        <taxon>Embryophyta</taxon>
        <taxon>Tracheophyta</taxon>
        <taxon>Spermatophyta</taxon>
        <taxon>Magnoliopsida</taxon>
        <taxon>eudicotyledons</taxon>
        <taxon>Gunneridae</taxon>
        <taxon>Pentapetalae</taxon>
        <taxon>rosids</taxon>
        <taxon>malvids</taxon>
        <taxon>Sapindales</taxon>
        <taxon>Anacardiaceae</taxon>
        <taxon>Pistacia</taxon>
    </lineage>
</organism>
<keyword evidence="2" id="KW-1185">Reference proteome</keyword>